<keyword evidence="5" id="KW-0472">Membrane</keyword>
<keyword evidence="3" id="KW-0479">Metal-binding</keyword>
<dbReference type="Proteomes" id="UP000266389">
    <property type="component" value="Unassembled WGS sequence"/>
</dbReference>
<dbReference type="Gene3D" id="3.40.30.10">
    <property type="entry name" value="Glutaredoxin"/>
    <property type="match status" value="1"/>
</dbReference>
<evidence type="ECO:0000256" key="3">
    <source>
        <dbReference type="PIRSR" id="PIRSR603782-1"/>
    </source>
</evidence>
<keyword evidence="2 3" id="KW-0186">Copper</keyword>
<keyword evidence="4" id="KW-1015">Disulfide bond</keyword>
<dbReference type="InterPro" id="IPR003782">
    <property type="entry name" value="SCO1/SenC"/>
</dbReference>
<dbReference type="InterPro" id="IPR013766">
    <property type="entry name" value="Thioredoxin_domain"/>
</dbReference>
<evidence type="ECO:0000313" key="8">
    <source>
        <dbReference type="Proteomes" id="UP000266389"/>
    </source>
</evidence>
<dbReference type="CDD" id="cd02968">
    <property type="entry name" value="SCO"/>
    <property type="match status" value="1"/>
</dbReference>
<feature type="transmembrane region" description="Helical" evidence="5">
    <location>
        <begin position="321"/>
        <end position="342"/>
    </location>
</feature>
<comment type="similarity">
    <text evidence="1">Belongs to the SCO1/2 family.</text>
</comment>
<evidence type="ECO:0000313" key="7">
    <source>
        <dbReference type="EMBL" id="RFM25297.1"/>
    </source>
</evidence>
<dbReference type="PANTHER" id="PTHR12151">
    <property type="entry name" value="ELECTRON TRANSPORT PROTIN SCO1/SENC FAMILY MEMBER"/>
    <property type="match status" value="1"/>
</dbReference>
<dbReference type="PANTHER" id="PTHR12151:SF8">
    <property type="entry name" value="THIOREDOXIN DOMAIN-CONTAINING PROTEIN"/>
    <property type="match status" value="1"/>
</dbReference>
<proteinExistence type="inferred from homology"/>
<organism evidence="7 8">
    <name type="scientific">Candidatus Thermochlorobacter aerophilus</name>
    <dbReference type="NCBI Taxonomy" id="1868324"/>
    <lineage>
        <taxon>Bacteria</taxon>
        <taxon>Pseudomonadati</taxon>
        <taxon>Chlorobiota</taxon>
        <taxon>Chlorobiia</taxon>
        <taxon>Chlorobiales</taxon>
        <taxon>Candidatus Thermochlorobacteriaceae</taxon>
        <taxon>Candidatus Thermochlorobacter</taxon>
    </lineage>
</organism>
<protein>
    <submittedName>
        <fullName evidence="7">SCO family protein</fullName>
    </submittedName>
</protein>
<accession>A0A395M3F0</accession>
<feature type="binding site" evidence="3">
    <location>
        <position position="164"/>
    </location>
    <ligand>
        <name>Cu cation</name>
        <dbReference type="ChEBI" id="CHEBI:23378"/>
    </ligand>
</feature>
<evidence type="ECO:0000256" key="5">
    <source>
        <dbReference type="SAM" id="Phobius"/>
    </source>
</evidence>
<name>A0A395M3F0_9BACT</name>
<dbReference type="GO" id="GO:0046872">
    <property type="term" value="F:metal ion binding"/>
    <property type="evidence" value="ECO:0007669"/>
    <property type="project" value="UniProtKB-KW"/>
</dbReference>
<keyword evidence="5" id="KW-1133">Transmembrane helix</keyword>
<reference evidence="7 8" key="1">
    <citation type="journal article" date="2011" name="ISME J.">
        <title>Community ecology of hot spring cyanobacterial mats: predominant populations and their functional potential.</title>
        <authorList>
            <person name="Klatt C.G."/>
            <person name="Wood J.M."/>
            <person name="Rusch D.B."/>
            <person name="Bateson M.M."/>
            <person name="Hamamura N."/>
            <person name="Heidelberg J.F."/>
            <person name="Grossman A.R."/>
            <person name="Bhaya D."/>
            <person name="Cohan F.M."/>
            <person name="Kuhl M."/>
            <person name="Bryant D.A."/>
            <person name="Ward D.M."/>
        </authorList>
    </citation>
    <scope>NUCLEOTIDE SEQUENCE [LARGE SCALE GENOMIC DNA]</scope>
    <source>
        <strain evidence="7">OS</strain>
    </source>
</reference>
<comment type="caution">
    <text evidence="7">The sequence shown here is derived from an EMBL/GenBank/DDBJ whole genome shotgun (WGS) entry which is preliminary data.</text>
</comment>
<evidence type="ECO:0000259" key="6">
    <source>
        <dbReference type="PROSITE" id="PS51352"/>
    </source>
</evidence>
<dbReference type="SUPFAM" id="SSF52833">
    <property type="entry name" value="Thioredoxin-like"/>
    <property type="match status" value="1"/>
</dbReference>
<dbReference type="InterPro" id="IPR036249">
    <property type="entry name" value="Thioredoxin-like_sf"/>
</dbReference>
<dbReference type="AlphaFoldDB" id="A0A395M3F0"/>
<keyword evidence="5" id="KW-0812">Transmembrane</keyword>
<gene>
    <name evidence="7" type="ORF">D0433_01350</name>
</gene>
<evidence type="ECO:0000256" key="2">
    <source>
        <dbReference type="ARBA" id="ARBA00023008"/>
    </source>
</evidence>
<dbReference type="EMBL" id="PHFL01000007">
    <property type="protein sequence ID" value="RFM25297.1"/>
    <property type="molecule type" value="Genomic_DNA"/>
</dbReference>
<feature type="domain" description="Thioredoxin" evidence="6">
    <location>
        <begin position="119"/>
        <end position="291"/>
    </location>
</feature>
<evidence type="ECO:0000256" key="1">
    <source>
        <dbReference type="ARBA" id="ARBA00010996"/>
    </source>
</evidence>
<dbReference type="PROSITE" id="PS51352">
    <property type="entry name" value="THIOREDOXIN_2"/>
    <property type="match status" value="1"/>
</dbReference>
<evidence type="ECO:0000256" key="4">
    <source>
        <dbReference type="PIRSR" id="PIRSR603782-2"/>
    </source>
</evidence>
<feature type="disulfide bond" description="Redox-active" evidence="4">
    <location>
        <begin position="160"/>
        <end position="164"/>
    </location>
</feature>
<feature type="binding site" evidence="3">
    <location>
        <position position="160"/>
    </location>
    <ligand>
        <name>Cu cation</name>
        <dbReference type="ChEBI" id="CHEBI:23378"/>
    </ligand>
</feature>
<sequence length="361" mass="40297">MTQLETNYSSAADFTAAGEHLWQLDWQKADKRRTRGKVPKVTAVDAEAAAIKGTCRENLNEQSHIDELMNGQFLTNNSRMTILKGEICLLLALCMATAMAQAQVIMEKPRALQGIDVVEHLGETIPDTLTFQDETGKTVKLSDYLHQGKPLILVMAYYRCPMLCDLVLNAVCESAKRLDLSLGKDYSILTVSIDSRETWELAAAKKTRYKEAFGKSGVEQGWFFLADQFGNAKVLADAIGFKYFYDKKRDEYAHPAVIVLLSPEGKITRYVYGISYKQFDLKLGLIEASQGKVGTTIDRLILSCFHYDPTSGSYVPVAMNIMRLGGVITLVVLTVVLGSLWIRESRKHRHKGNPSVDIPMN</sequence>
<feature type="binding site" evidence="3">
    <location>
        <position position="254"/>
    </location>
    <ligand>
        <name>Cu cation</name>
        <dbReference type="ChEBI" id="CHEBI:23378"/>
    </ligand>
</feature>